<feature type="transmembrane region" description="Helical" evidence="2">
    <location>
        <begin position="190"/>
        <end position="208"/>
    </location>
</feature>
<keyword evidence="2" id="KW-0812">Transmembrane</keyword>
<organism evidence="3 4">
    <name type="scientific">Anaeromicropila herbilytica</name>
    <dbReference type="NCBI Taxonomy" id="2785025"/>
    <lineage>
        <taxon>Bacteria</taxon>
        <taxon>Bacillati</taxon>
        <taxon>Bacillota</taxon>
        <taxon>Clostridia</taxon>
        <taxon>Lachnospirales</taxon>
        <taxon>Lachnospiraceae</taxon>
        <taxon>Anaeromicropila</taxon>
    </lineage>
</organism>
<keyword evidence="4" id="KW-1185">Reference proteome</keyword>
<gene>
    <name evidence="3" type="ORF">bsdtb5_10710</name>
</gene>
<dbReference type="EMBL" id="AP024169">
    <property type="protein sequence ID" value="BCN29776.1"/>
    <property type="molecule type" value="Genomic_DNA"/>
</dbReference>
<evidence type="ECO:0000313" key="3">
    <source>
        <dbReference type="EMBL" id="BCN29776.1"/>
    </source>
</evidence>
<dbReference type="Proteomes" id="UP000595897">
    <property type="component" value="Chromosome"/>
</dbReference>
<feature type="transmembrane region" description="Helical" evidence="2">
    <location>
        <begin position="110"/>
        <end position="133"/>
    </location>
</feature>
<proteinExistence type="predicted"/>
<name>A0A7R7EJE2_9FIRM</name>
<dbReference type="AlphaFoldDB" id="A0A7R7EJE2"/>
<reference evidence="3 4" key="1">
    <citation type="submission" date="2020-11" db="EMBL/GenBank/DDBJ databases">
        <title>Draft genome sequencing of a Lachnospiraceae strain isolated from anoxic soil subjected to BSD treatment.</title>
        <authorList>
            <person name="Uek A."/>
            <person name="Tonouchi A."/>
        </authorList>
    </citation>
    <scope>NUCLEOTIDE SEQUENCE [LARGE SCALE GENOMIC DNA]</scope>
    <source>
        <strain evidence="3 4">TB5</strain>
    </source>
</reference>
<feature type="compositionally biased region" description="Acidic residues" evidence="1">
    <location>
        <begin position="340"/>
        <end position="355"/>
    </location>
</feature>
<keyword evidence="2" id="KW-1133">Transmembrane helix</keyword>
<sequence length="355" mass="40507">MMNLLVLRERLKSLYQKSEMYINPIAKFLMAFIIFSCINQTIGFDERLDKLVVVVLLSLVSAFLPVSIIVLLAAILMIGHIYFLSKVLSIITILLLFILYFLFLRFTPNLGLIVLAVPVLFILKIPYVVPIILGLVCTPVSIIPASCGVIVYYFVLVIKNTAITSNNIGIDDTLQLYTLVVNSLMNNKQMLLSIVVFAIVIIAVYLVSKLEFDHIFDIAIITGLTVNVLGFLIGDLMLDVSDKIVEMILGTIFSTIIVYIFQFFRLTLDYTAIEKVQFEDDDYYYYVKAVPKINVTVPEKNIKRINRRSAIGDTEKLDEVIHASKTNRYADQVENRTDKEYEDDDYRNDDFDNEE</sequence>
<dbReference type="RefSeq" id="WP_271715038.1">
    <property type="nucleotide sequence ID" value="NZ_AP024169.1"/>
</dbReference>
<feature type="transmembrane region" description="Helical" evidence="2">
    <location>
        <begin position="51"/>
        <end position="75"/>
    </location>
</feature>
<evidence type="ECO:0000256" key="2">
    <source>
        <dbReference type="SAM" id="Phobius"/>
    </source>
</evidence>
<feature type="transmembrane region" description="Helical" evidence="2">
    <location>
        <begin position="244"/>
        <end position="264"/>
    </location>
</feature>
<dbReference type="KEGG" id="ahb:bsdtb5_10710"/>
<evidence type="ECO:0000256" key="1">
    <source>
        <dbReference type="SAM" id="MobiDB-lite"/>
    </source>
</evidence>
<evidence type="ECO:0000313" key="4">
    <source>
        <dbReference type="Proteomes" id="UP000595897"/>
    </source>
</evidence>
<keyword evidence="2" id="KW-0472">Membrane</keyword>
<feature type="transmembrane region" description="Helical" evidence="2">
    <location>
        <begin position="81"/>
        <end position="103"/>
    </location>
</feature>
<feature type="transmembrane region" description="Helical" evidence="2">
    <location>
        <begin position="214"/>
        <end position="232"/>
    </location>
</feature>
<protein>
    <submittedName>
        <fullName evidence="3">Uncharacterized protein</fullName>
    </submittedName>
</protein>
<feature type="transmembrane region" description="Helical" evidence="2">
    <location>
        <begin position="20"/>
        <end position="39"/>
    </location>
</feature>
<feature type="region of interest" description="Disordered" evidence="1">
    <location>
        <begin position="328"/>
        <end position="355"/>
    </location>
</feature>
<accession>A0A7R7EJE2</accession>